<evidence type="ECO:0000313" key="3">
    <source>
        <dbReference type="WBParaSite" id="PgR052_g065_t03"/>
    </source>
</evidence>
<keyword evidence="1" id="KW-0472">Membrane</keyword>
<dbReference type="WBParaSite" id="PgR052_g065_t03">
    <property type="protein sequence ID" value="PgR052_g065_t03"/>
    <property type="gene ID" value="PgR052_g065"/>
</dbReference>
<evidence type="ECO:0000256" key="1">
    <source>
        <dbReference type="SAM" id="Phobius"/>
    </source>
</evidence>
<dbReference type="Proteomes" id="UP000887569">
    <property type="component" value="Unplaced"/>
</dbReference>
<proteinExistence type="predicted"/>
<dbReference type="PANTHER" id="PTHR31154:SF4">
    <property type="entry name" value="MEMBRANE TRANSPORTER PROTEIN"/>
    <property type="match status" value="1"/>
</dbReference>
<reference evidence="3" key="1">
    <citation type="submission" date="2022-11" db="UniProtKB">
        <authorList>
            <consortium name="WormBaseParasite"/>
        </authorList>
    </citation>
    <scope>IDENTIFICATION</scope>
</reference>
<protein>
    <submittedName>
        <fullName evidence="3">Membrane transporter protein</fullName>
    </submittedName>
</protein>
<feature type="transmembrane region" description="Helical" evidence="1">
    <location>
        <begin position="86"/>
        <end position="111"/>
    </location>
</feature>
<keyword evidence="2" id="KW-1185">Reference proteome</keyword>
<name>A0A915BS72_PARUN</name>
<feature type="transmembrane region" description="Helical" evidence="1">
    <location>
        <begin position="55"/>
        <end position="74"/>
    </location>
</feature>
<dbReference type="AlphaFoldDB" id="A0A915BS72"/>
<organism evidence="2 3">
    <name type="scientific">Parascaris univalens</name>
    <name type="common">Nematode worm</name>
    <dbReference type="NCBI Taxonomy" id="6257"/>
    <lineage>
        <taxon>Eukaryota</taxon>
        <taxon>Metazoa</taxon>
        <taxon>Ecdysozoa</taxon>
        <taxon>Nematoda</taxon>
        <taxon>Chromadorea</taxon>
        <taxon>Rhabditida</taxon>
        <taxon>Spirurina</taxon>
        <taxon>Ascaridomorpha</taxon>
        <taxon>Ascaridoidea</taxon>
        <taxon>Ascarididae</taxon>
        <taxon>Parascaris</taxon>
    </lineage>
</organism>
<keyword evidence="1" id="KW-0812">Transmembrane</keyword>
<keyword evidence="1" id="KW-1133">Transmembrane helix</keyword>
<accession>A0A915BS72</accession>
<dbReference type="PANTHER" id="PTHR31154">
    <property type="entry name" value="MEMBRANE TRANSPORTER PROTEIN"/>
    <property type="match status" value="1"/>
</dbReference>
<evidence type="ECO:0000313" key="2">
    <source>
        <dbReference type="Proteomes" id="UP000887569"/>
    </source>
</evidence>
<sequence>MTTSEESSFYKAAMRFLNKYFLEGQKLSESERAKMNSVNDQTPFMEKLLIEHRRLLGVAIPFVFFQTLYWLLAFRYSFFRFYSDKYVMTIVMVFGALIGGMTTEGGGAIAFPVMTIALNIDPIVARDFSLMIQSCGMFHCLISLQPNSLLPLSHIQAPLARQ</sequence>